<protein>
    <submittedName>
        <fullName evidence="2">Uncharacterized protein</fullName>
    </submittedName>
</protein>
<organism evidence="2">
    <name type="scientific">bioreactor metagenome</name>
    <dbReference type="NCBI Taxonomy" id="1076179"/>
    <lineage>
        <taxon>unclassified sequences</taxon>
        <taxon>metagenomes</taxon>
        <taxon>ecological metagenomes</taxon>
    </lineage>
</organism>
<sequence length="59" mass="5971">MAIAPVEGDHPDADTALGAEVLGGGDVRPADGHPGALDAAGHDELHVARLVGVVRPDRR</sequence>
<evidence type="ECO:0000313" key="2">
    <source>
        <dbReference type="EMBL" id="MPM48494.1"/>
    </source>
</evidence>
<evidence type="ECO:0000256" key="1">
    <source>
        <dbReference type="SAM" id="MobiDB-lite"/>
    </source>
</evidence>
<accession>A0A645AFP7</accession>
<gene>
    <name evidence="2" type="ORF">SDC9_95219</name>
</gene>
<comment type="caution">
    <text evidence="2">The sequence shown here is derived from an EMBL/GenBank/DDBJ whole genome shotgun (WGS) entry which is preliminary data.</text>
</comment>
<dbReference type="AlphaFoldDB" id="A0A645AFP7"/>
<proteinExistence type="predicted"/>
<dbReference type="EMBL" id="VSSQ01012122">
    <property type="protein sequence ID" value="MPM48494.1"/>
    <property type="molecule type" value="Genomic_DNA"/>
</dbReference>
<name>A0A645AFP7_9ZZZZ</name>
<feature type="region of interest" description="Disordered" evidence="1">
    <location>
        <begin position="1"/>
        <end position="42"/>
    </location>
</feature>
<reference evidence="2" key="1">
    <citation type="submission" date="2019-08" db="EMBL/GenBank/DDBJ databases">
        <authorList>
            <person name="Kucharzyk K."/>
            <person name="Murdoch R.W."/>
            <person name="Higgins S."/>
            <person name="Loffler F."/>
        </authorList>
    </citation>
    <scope>NUCLEOTIDE SEQUENCE</scope>
</reference>